<protein>
    <recommendedName>
        <fullName evidence="3">Neutral/alkaline non-lysosomal ceramidase N-terminal domain-containing protein</fullName>
    </recommendedName>
</protein>
<dbReference type="Proteomes" id="UP001236663">
    <property type="component" value="Unassembled WGS sequence"/>
</dbReference>
<organism evidence="1 2">
    <name type="scientific">Cyclobacterium jeungdonense</name>
    <dbReference type="NCBI Taxonomy" id="708087"/>
    <lineage>
        <taxon>Bacteria</taxon>
        <taxon>Pseudomonadati</taxon>
        <taxon>Bacteroidota</taxon>
        <taxon>Cytophagia</taxon>
        <taxon>Cytophagales</taxon>
        <taxon>Cyclobacteriaceae</taxon>
        <taxon>Cyclobacterium</taxon>
    </lineage>
</organism>
<reference evidence="2" key="1">
    <citation type="journal article" date="2019" name="Int. J. Syst. Evol. Microbiol.">
        <title>The Global Catalogue of Microorganisms (GCM) 10K type strain sequencing project: providing services to taxonomists for standard genome sequencing and annotation.</title>
        <authorList>
            <consortium name="The Broad Institute Genomics Platform"/>
            <consortium name="The Broad Institute Genome Sequencing Center for Infectious Disease"/>
            <person name="Wu L."/>
            <person name="Ma J."/>
        </authorList>
    </citation>
    <scope>NUCLEOTIDE SEQUENCE [LARGE SCALE GENOMIC DNA]</scope>
    <source>
        <strain evidence="2">CECT 7706</strain>
    </source>
</reference>
<evidence type="ECO:0000313" key="2">
    <source>
        <dbReference type="Proteomes" id="UP001236663"/>
    </source>
</evidence>
<dbReference type="RefSeq" id="WP_163386262.1">
    <property type="nucleotide sequence ID" value="NZ_JAUFQS010000026.1"/>
</dbReference>
<evidence type="ECO:0008006" key="3">
    <source>
        <dbReference type="Google" id="ProtNLM"/>
    </source>
</evidence>
<comment type="caution">
    <text evidence="1">The sequence shown here is derived from an EMBL/GenBank/DDBJ whole genome shotgun (WGS) entry which is preliminary data.</text>
</comment>
<evidence type="ECO:0000313" key="1">
    <source>
        <dbReference type="EMBL" id="MDN3689366.1"/>
    </source>
</evidence>
<dbReference type="EMBL" id="JAUFQS010000026">
    <property type="protein sequence ID" value="MDN3689366.1"/>
    <property type="molecule type" value="Genomic_DNA"/>
</dbReference>
<accession>A0ABT8CA41</accession>
<proteinExistence type="predicted"/>
<keyword evidence="2" id="KW-1185">Reference proteome</keyword>
<gene>
    <name evidence="1" type="ORF">QWZ15_16145</name>
</gene>
<name>A0ABT8CA41_9BACT</name>
<sequence length="454" mass="50365">MNDQATLLAGAARLDITPPLGTLINGDFVTHYAQTIHDPLYAKALWLETSSEALVFVVVDICVMGQELIDEAKVLIGKIHGIAPAAIMISSTHTHAGGSVEEVHLVPADLAYRRKMPAWISEAVGLAKIRKKAAKLAFGSVQAPEHQLCRRFWMQEGYIPINPVTGKRDTIKTNPFGVENQILRPVAVPDPELCFLAVQGLDGNWISILGNYSMHYVGDWENGTVTADYFGTFSEALKKELRAEQDFVGILTNGTSGDINIWDFLREKNYPEAHFAKSKLIGEDLAAKLTEQIPDLKWDSHPKLGSSFTIVEVKRRLPDEQELAIAREKVAKGDYENLQPNQEGWEYLYAREQVLLAEYPSSAECPIQIFHIGNGRVGALPGEIFSETGLMIKEAFKGTPYFTVCLANGNLGYIPPAHELEKGGYETWRCRISNLDLDAEETIRKKLLDLLAFG</sequence>